<sequence length="68" mass="7674">MSRTIHVIANIRKLRESRRYSQKYMGSTLGVCQNAYGKIELGQTKLTVEDFLSIADTLGVAPEVLMRD</sequence>
<evidence type="ECO:0000313" key="2">
    <source>
        <dbReference type="EMBL" id="MFD0749163.1"/>
    </source>
</evidence>
<organism evidence="2 3">
    <name type="scientific">Mucilaginibacter calamicampi</name>
    <dbReference type="NCBI Taxonomy" id="1302352"/>
    <lineage>
        <taxon>Bacteria</taxon>
        <taxon>Pseudomonadati</taxon>
        <taxon>Bacteroidota</taxon>
        <taxon>Sphingobacteriia</taxon>
        <taxon>Sphingobacteriales</taxon>
        <taxon>Sphingobacteriaceae</taxon>
        <taxon>Mucilaginibacter</taxon>
    </lineage>
</organism>
<reference evidence="3" key="1">
    <citation type="journal article" date="2019" name="Int. J. Syst. Evol. Microbiol.">
        <title>The Global Catalogue of Microorganisms (GCM) 10K type strain sequencing project: providing services to taxonomists for standard genome sequencing and annotation.</title>
        <authorList>
            <consortium name="The Broad Institute Genomics Platform"/>
            <consortium name="The Broad Institute Genome Sequencing Center for Infectious Disease"/>
            <person name="Wu L."/>
            <person name="Ma J."/>
        </authorList>
    </citation>
    <scope>NUCLEOTIDE SEQUENCE [LARGE SCALE GENOMIC DNA]</scope>
    <source>
        <strain evidence="3">CCUG 63418</strain>
    </source>
</reference>
<dbReference type="InterPro" id="IPR001387">
    <property type="entry name" value="Cro/C1-type_HTH"/>
</dbReference>
<comment type="caution">
    <text evidence="2">The sequence shown here is derived from an EMBL/GenBank/DDBJ whole genome shotgun (WGS) entry which is preliminary data.</text>
</comment>
<dbReference type="EMBL" id="JBHTHU010000001">
    <property type="protein sequence ID" value="MFD0749163.1"/>
    <property type="molecule type" value="Genomic_DNA"/>
</dbReference>
<gene>
    <name evidence="2" type="ORF">ACFQZS_03355</name>
</gene>
<name>A0ABW2YUR3_9SPHI</name>
<dbReference type="InterPro" id="IPR010982">
    <property type="entry name" value="Lambda_DNA-bd_dom_sf"/>
</dbReference>
<keyword evidence="3" id="KW-1185">Reference proteome</keyword>
<dbReference type="Gene3D" id="1.10.260.40">
    <property type="entry name" value="lambda repressor-like DNA-binding domains"/>
    <property type="match status" value="1"/>
</dbReference>
<evidence type="ECO:0000313" key="3">
    <source>
        <dbReference type="Proteomes" id="UP001596958"/>
    </source>
</evidence>
<dbReference type="Proteomes" id="UP001596958">
    <property type="component" value="Unassembled WGS sequence"/>
</dbReference>
<accession>A0ABW2YUR3</accession>
<dbReference type="SMART" id="SM00530">
    <property type="entry name" value="HTH_XRE"/>
    <property type="match status" value="1"/>
</dbReference>
<feature type="domain" description="HTH cro/C1-type" evidence="1">
    <location>
        <begin position="11"/>
        <end position="65"/>
    </location>
</feature>
<dbReference type="PROSITE" id="PS50943">
    <property type="entry name" value="HTH_CROC1"/>
    <property type="match status" value="1"/>
</dbReference>
<dbReference type="RefSeq" id="WP_377097287.1">
    <property type="nucleotide sequence ID" value="NZ_JBHTHU010000001.1"/>
</dbReference>
<protein>
    <submittedName>
        <fullName evidence="2">Helix-turn-helix domain-containing protein</fullName>
    </submittedName>
</protein>
<proteinExistence type="predicted"/>
<dbReference type="SUPFAM" id="SSF47413">
    <property type="entry name" value="lambda repressor-like DNA-binding domains"/>
    <property type="match status" value="1"/>
</dbReference>
<evidence type="ECO:0000259" key="1">
    <source>
        <dbReference type="PROSITE" id="PS50943"/>
    </source>
</evidence>
<dbReference type="Pfam" id="PF01381">
    <property type="entry name" value="HTH_3"/>
    <property type="match status" value="1"/>
</dbReference>
<dbReference type="CDD" id="cd00093">
    <property type="entry name" value="HTH_XRE"/>
    <property type="match status" value="1"/>
</dbReference>